<reference evidence="7" key="1">
    <citation type="submission" date="2022-01" db="EMBL/GenBank/DDBJ databases">
        <authorList>
            <person name="Jo J.-H."/>
            <person name="Im W.-T."/>
        </authorList>
    </citation>
    <scope>NUCLEOTIDE SEQUENCE</scope>
    <source>
        <strain evidence="7">I2-34</strain>
    </source>
</reference>
<gene>
    <name evidence="7" type="primary">cofC</name>
    <name evidence="5" type="synonym">fbiD</name>
    <name evidence="7" type="ORF">LVY72_16100</name>
</gene>
<keyword evidence="4 5" id="KW-0342">GTP-binding</keyword>
<dbReference type="EMBL" id="JAKLTQ010000013">
    <property type="protein sequence ID" value="MCG2623420.1"/>
    <property type="molecule type" value="Genomic_DNA"/>
</dbReference>
<evidence type="ECO:0000256" key="1">
    <source>
        <dbReference type="ARBA" id="ARBA00022679"/>
    </source>
</evidence>
<dbReference type="PANTHER" id="PTHR40392:SF1">
    <property type="entry name" value="2-PHOSPHO-L-LACTATE GUANYLYLTRANSFERASE"/>
    <property type="match status" value="1"/>
</dbReference>
<dbReference type="InterPro" id="IPR002835">
    <property type="entry name" value="CofC"/>
</dbReference>
<dbReference type="HAMAP" id="MF_02114">
    <property type="entry name" value="CofC"/>
    <property type="match status" value="1"/>
</dbReference>
<feature type="binding site" evidence="5">
    <location>
        <position position="172"/>
    </location>
    <ligand>
        <name>phosphoenolpyruvate</name>
        <dbReference type="ChEBI" id="CHEBI:58702"/>
    </ligand>
</feature>
<evidence type="ECO:0000256" key="5">
    <source>
        <dbReference type="HAMAP-Rule" id="MF_02114"/>
    </source>
</evidence>
<feature type="binding site" evidence="5">
    <location>
        <position position="153"/>
    </location>
    <ligand>
        <name>phosphoenolpyruvate</name>
        <dbReference type="ChEBI" id="CHEBI:58702"/>
    </ligand>
</feature>
<keyword evidence="3 5" id="KW-0547">Nucleotide-binding</keyword>
<feature type="region of interest" description="Disordered" evidence="6">
    <location>
        <begin position="223"/>
        <end position="247"/>
    </location>
</feature>
<dbReference type="SUPFAM" id="SSF53448">
    <property type="entry name" value="Nucleotide-diphospho-sugar transferases"/>
    <property type="match status" value="1"/>
</dbReference>
<proteinExistence type="inferred from homology"/>
<dbReference type="NCBIfam" id="TIGR03552">
    <property type="entry name" value="F420_cofC"/>
    <property type="match status" value="1"/>
</dbReference>
<dbReference type="EC" id="2.7.7.105" evidence="5"/>
<evidence type="ECO:0000313" key="8">
    <source>
        <dbReference type="Proteomes" id="UP001165368"/>
    </source>
</evidence>
<evidence type="ECO:0000256" key="3">
    <source>
        <dbReference type="ARBA" id="ARBA00022741"/>
    </source>
</evidence>
<evidence type="ECO:0000256" key="4">
    <source>
        <dbReference type="ARBA" id="ARBA00023134"/>
    </source>
</evidence>
<evidence type="ECO:0000313" key="7">
    <source>
        <dbReference type="EMBL" id="MCG2623420.1"/>
    </source>
</evidence>
<protein>
    <recommendedName>
        <fullName evidence="5">Phosphoenolpyruvate guanylyltransferase</fullName>
        <shortName evidence="5">PEP guanylyltransferase</shortName>
        <ecNumber evidence="5">2.7.7.105</ecNumber>
    </recommendedName>
</protein>
<dbReference type="Gene3D" id="3.90.550.10">
    <property type="entry name" value="Spore Coat Polysaccharide Biosynthesis Protein SpsA, Chain A"/>
    <property type="match status" value="1"/>
</dbReference>
<feature type="binding site" evidence="5">
    <location>
        <position position="169"/>
    </location>
    <ligand>
        <name>phosphoenolpyruvate</name>
        <dbReference type="ChEBI" id="CHEBI:58702"/>
    </ligand>
</feature>
<comment type="pathway">
    <text evidence="5">Cofactor biosynthesis; coenzyme F420 biosynthesis.</text>
</comment>
<dbReference type="Pfam" id="PF01983">
    <property type="entry name" value="CofC"/>
    <property type="match status" value="1"/>
</dbReference>
<organism evidence="7 8">
    <name type="scientific">Arthrobacter hankyongi</name>
    <dbReference type="NCBI Taxonomy" id="2904801"/>
    <lineage>
        <taxon>Bacteria</taxon>
        <taxon>Bacillati</taxon>
        <taxon>Actinomycetota</taxon>
        <taxon>Actinomycetes</taxon>
        <taxon>Micrococcales</taxon>
        <taxon>Micrococcaceae</taxon>
        <taxon>Arthrobacter</taxon>
    </lineage>
</organism>
<keyword evidence="2 5" id="KW-0548">Nucleotidyltransferase</keyword>
<keyword evidence="8" id="KW-1185">Reference proteome</keyword>
<comment type="caution">
    <text evidence="7">The sequence shown here is derived from an EMBL/GenBank/DDBJ whole genome shotgun (WGS) entry which is preliminary data.</text>
</comment>
<keyword evidence="1 5" id="KW-0808">Transferase</keyword>
<dbReference type="GO" id="GO:0043814">
    <property type="term" value="F:phospholactate guanylyltransferase activity"/>
    <property type="evidence" value="ECO:0007669"/>
    <property type="project" value="UniProtKB-EC"/>
</dbReference>
<name>A0ABS9L9V6_9MICC</name>
<dbReference type="InterPro" id="IPR029044">
    <property type="entry name" value="Nucleotide-diphossugar_trans"/>
</dbReference>
<dbReference type="PANTHER" id="PTHR40392">
    <property type="entry name" value="2-PHOSPHO-L-LACTATE GUANYLYLTRANSFERASE"/>
    <property type="match status" value="1"/>
</dbReference>
<dbReference type="Proteomes" id="UP001165368">
    <property type="component" value="Unassembled WGS sequence"/>
</dbReference>
<comment type="function">
    <text evidence="5">Guanylyltransferase that catalyzes the activation of phosphoenolpyruvate (PEP) as enolpyruvoyl-2-diphospho-5'-guanosine, via the condensation of PEP with GTP. It is involved in the biosynthesis of coenzyme F420, a hydride carrier cofactor.</text>
</comment>
<sequence>MKETTVPAGGAAWAWTVVIPFKGGPGAKSRLGTGTPGTAGFRPDVRQALALAFLADTVAAAQAVPAVGRIVIASSDQAVLTVPDIVLVADPGRGLNAAVTAGVEWAREQQDGGPVAVLAGDLPSLTSGDLAAALDLAAGHRLALVPDRHGTGTTLITAAPGTELVPRFGPGSCEAHRRDGHFLLPVSAASTLRADVDTPADLDRALRRGTGPRTRAIVLRSGPTAAGGTIRNGSRAWRPARPSAASA</sequence>
<evidence type="ECO:0000256" key="2">
    <source>
        <dbReference type="ARBA" id="ARBA00022695"/>
    </source>
</evidence>
<evidence type="ECO:0000256" key="6">
    <source>
        <dbReference type="SAM" id="MobiDB-lite"/>
    </source>
</evidence>
<feature type="compositionally biased region" description="Low complexity" evidence="6">
    <location>
        <begin position="234"/>
        <end position="247"/>
    </location>
</feature>
<comment type="similarity">
    <text evidence="5">Belongs to the CofC family.</text>
</comment>
<accession>A0ABS9L9V6</accession>
<comment type="catalytic activity">
    <reaction evidence="5">
        <text>phosphoenolpyruvate + GTP + H(+) = enolpyruvoyl-2-diphospho-5'-guanosine + diphosphate</text>
        <dbReference type="Rhea" id="RHEA:30519"/>
        <dbReference type="ChEBI" id="CHEBI:15378"/>
        <dbReference type="ChEBI" id="CHEBI:33019"/>
        <dbReference type="ChEBI" id="CHEBI:37565"/>
        <dbReference type="ChEBI" id="CHEBI:58702"/>
        <dbReference type="ChEBI" id="CHEBI:143701"/>
        <dbReference type="EC" id="2.7.7.105"/>
    </reaction>
</comment>